<proteinExistence type="predicted"/>
<feature type="coiled-coil region" evidence="1">
    <location>
        <begin position="376"/>
        <end position="403"/>
    </location>
</feature>
<feature type="coiled-coil region" evidence="1">
    <location>
        <begin position="317"/>
        <end position="351"/>
    </location>
</feature>
<gene>
    <name evidence="2" type="ORF">SteCoe_33609</name>
</gene>
<comment type="caution">
    <text evidence="2">The sequence shown here is derived from an EMBL/GenBank/DDBJ whole genome shotgun (WGS) entry which is preliminary data.</text>
</comment>
<dbReference type="Proteomes" id="UP000187209">
    <property type="component" value="Unassembled WGS sequence"/>
</dbReference>
<keyword evidence="1" id="KW-0175">Coiled coil</keyword>
<evidence type="ECO:0000313" key="2">
    <source>
        <dbReference type="EMBL" id="OMJ68834.1"/>
    </source>
</evidence>
<feature type="coiled-coil region" evidence="1">
    <location>
        <begin position="93"/>
        <end position="274"/>
    </location>
</feature>
<evidence type="ECO:0000256" key="1">
    <source>
        <dbReference type="SAM" id="Coils"/>
    </source>
</evidence>
<organism evidence="2 3">
    <name type="scientific">Stentor coeruleus</name>
    <dbReference type="NCBI Taxonomy" id="5963"/>
    <lineage>
        <taxon>Eukaryota</taxon>
        <taxon>Sar</taxon>
        <taxon>Alveolata</taxon>
        <taxon>Ciliophora</taxon>
        <taxon>Postciliodesmatophora</taxon>
        <taxon>Heterotrichea</taxon>
        <taxon>Heterotrichida</taxon>
        <taxon>Stentoridae</taxon>
        <taxon>Stentor</taxon>
    </lineage>
</organism>
<name>A0A1R2AWE0_9CILI</name>
<keyword evidence="3" id="KW-1185">Reference proteome</keyword>
<sequence>MAAVAMLREQKSFEEPRLQYHKGFIDDLRTEIREKDQIILNAKLLSDEWQHKNEELVKENSMLRSKLSGMFADQLAAVNEKHYKEIYMQMTEIQRFKKIVMDLEEKLKKCNKVNELNMDIENKNKEYEGQIDVLVKKMQALEEENAKKEKKLEEFVYKIEKFRGKISKEVKNTLKNYEDRFQGYIKEIQELEYKIQTTQDSLALAQIKISEKSESDKNINKYIETVKKFAELEEAYQKLLKKYESEAYLTVNSVKVLEEKISSLENKLKNAEEKNCSLETSEFSLKSLNGKLQEQISILESKTKDYHNQILFYKNKLDKKMIKKAKYTKEIEDFQQELKLKNDIIEAYKLQIANNEQDKTIIFQLQEINKQNILNQNIIEEEIEKYKKQIANLENQLKSKNVNEFTIKNDNPLIAYKNEITKTDLERQVQSENTINTEVKVYKGTVNLILNCVSKIEFSCRNLETDFRCVKCLKVEQIEVLHCGHLCCLSCCKRCSQCAAEVPAFNTSIFYQISRRIYDLNKNTANIRDIIIREIKPC</sequence>
<accession>A0A1R2AWE0</accession>
<dbReference type="EMBL" id="MPUH01001275">
    <property type="protein sequence ID" value="OMJ68834.1"/>
    <property type="molecule type" value="Genomic_DNA"/>
</dbReference>
<reference evidence="2 3" key="1">
    <citation type="submission" date="2016-11" db="EMBL/GenBank/DDBJ databases">
        <title>The macronuclear genome of Stentor coeruleus: a giant cell with tiny introns.</title>
        <authorList>
            <person name="Slabodnick M."/>
            <person name="Ruby J.G."/>
            <person name="Reiff S.B."/>
            <person name="Swart E.C."/>
            <person name="Gosai S."/>
            <person name="Prabakaran S."/>
            <person name="Witkowska E."/>
            <person name="Larue G.E."/>
            <person name="Fisher S."/>
            <person name="Freeman R.M."/>
            <person name="Gunawardena J."/>
            <person name="Chu W."/>
            <person name="Stover N.A."/>
            <person name="Gregory B.D."/>
            <person name="Nowacki M."/>
            <person name="Derisi J."/>
            <person name="Roy S.W."/>
            <person name="Marshall W.F."/>
            <person name="Sood P."/>
        </authorList>
    </citation>
    <scope>NUCLEOTIDE SEQUENCE [LARGE SCALE GENOMIC DNA]</scope>
    <source>
        <strain evidence="2">WM001</strain>
    </source>
</reference>
<dbReference type="AlphaFoldDB" id="A0A1R2AWE0"/>
<protein>
    <submittedName>
        <fullName evidence="2">Uncharacterized protein</fullName>
    </submittedName>
</protein>
<evidence type="ECO:0000313" key="3">
    <source>
        <dbReference type="Proteomes" id="UP000187209"/>
    </source>
</evidence>